<dbReference type="SUPFAM" id="SSF46955">
    <property type="entry name" value="Putative DNA-binding domain"/>
    <property type="match status" value="1"/>
</dbReference>
<protein>
    <submittedName>
        <fullName evidence="2">DNA-binding protein</fullName>
    </submittedName>
</protein>
<gene>
    <name evidence="2" type="ORF">EJA12_09700</name>
</gene>
<dbReference type="RefSeq" id="WP_125904085.1">
    <property type="nucleotide sequence ID" value="NZ_RWGW01000013.1"/>
</dbReference>
<comment type="caution">
    <text evidence="2">The sequence shown here is derived from an EMBL/GenBank/DDBJ whole genome shotgun (WGS) entry which is preliminary data.</text>
</comment>
<dbReference type="GO" id="GO:0003677">
    <property type="term" value="F:DNA binding"/>
    <property type="evidence" value="ECO:0007669"/>
    <property type="project" value="UniProtKB-KW"/>
</dbReference>
<feature type="domain" description="Helix-turn-helix" evidence="1">
    <location>
        <begin position="24"/>
        <end position="63"/>
    </location>
</feature>
<dbReference type="EMBL" id="RWGW01000013">
    <property type="protein sequence ID" value="RSK30981.1"/>
    <property type="molecule type" value="Genomic_DNA"/>
</dbReference>
<evidence type="ECO:0000313" key="3">
    <source>
        <dbReference type="Proteomes" id="UP000272481"/>
    </source>
</evidence>
<evidence type="ECO:0000259" key="1">
    <source>
        <dbReference type="Pfam" id="PF12728"/>
    </source>
</evidence>
<keyword evidence="2" id="KW-0238">DNA-binding</keyword>
<sequence length="73" mass="8797">MTKQQFERYQQQKEERVMVNAQWVADYLGVNKNSVYLLARRGEIPVVNVGRNYLFNRISIEEWSRGEFRKEEA</sequence>
<reference evidence="2 3" key="1">
    <citation type="submission" date="2018-12" db="EMBL/GenBank/DDBJ databases">
        <title>Comparitive functional genomics of dry heat resistant strains isolated from the viking spacecraft.</title>
        <authorList>
            <person name="Seuylemezian A."/>
            <person name="Vaishampayan P."/>
        </authorList>
    </citation>
    <scope>NUCLEOTIDE SEQUENCE [LARGE SCALE GENOMIC DNA]</scope>
    <source>
        <strain evidence="2 3">M6-11</strain>
    </source>
</reference>
<accession>A0ABX9ZC99</accession>
<evidence type="ECO:0000313" key="2">
    <source>
        <dbReference type="EMBL" id="RSK30981.1"/>
    </source>
</evidence>
<organism evidence="2 3">
    <name type="scientific">Bhargavaea beijingensis</name>
    <dbReference type="NCBI Taxonomy" id="426756"/>
    <lineage>
        <taxon>Bacteria</taxon>
        <taxon>Bacillati</taxon>
        <taxon>Bacillota</taxon>
        <taxon>Bacilli</taxon>
        <taxon>Bacillales</taxon>
        <taxon>Caryophanaceae</taxon>
        <taxon>Bhargavaea</taxon>
    </lineage>
</organism>
<dbReference type="InterPro" id="IPR009061">
    <property type="entry name" value="DNA-bd_dom_put_sf"/>
</dbReference>
<keyword evidence="3" id="KW-1185">Reference proteome</keyword>
<dbReference type="InterPro" id="IPR041657">
    <property type="entry name" value="HTH_17"/>
</dbReference>
<dbReference type="NCBIfam" id="TIGR01764">
    <property type="entry name" value="excise"/>
    <property type="match status" value="1"/>
</dbReference>
<dbReference type="Proteomes" id="UP000272481">
    <property type="component" value="Unassembled WGS sequence"/>
</dbReference>
<dbReference type="InterPro" id="IPR010093">
    <property type="entry name" value="SinI_DNA-bd"/>
</dbReference>
<name>A0ABX9ZC99_9BACL</name>
<dbReference type="Pfam" id="PF12728">
    <property type="entry name" value="HTH_17"/>
    <property type="match status" value="1"/>
</dbReference>
<proteinExistence type="predicted"/>